<dbReference type="InterPro" id="IPR010286">
    <property type="entry name" value="METTL16/RlmF"/>
</dbReference>
<evidence type="ECO:0000313" key="7">
    <source>
        <dbReference type="EMBL" id="MDN2481377.1"/>
    </source>
</evidence>
<dbReference type="PANTHER" id="PTHR13393">
    <property type="entry name" value="SAM-DEPENDENT METHYLTRANSFERASE"/>
    <property type="match status" value="1"/>
</dbReference>
<dbReference type="PANTHER" id="PTHR13393:SF0">
    <property type="entry name" value="RNA N6-ADENOSINE-METHYLTRANSFERASE METTL16"/>
    <property type="match status" value="1"/>
</dbReference>
<organism evidence="7 8">
    <name type="scientific">Vibrio agarivorans</name>
    <dbReference type="NCBI Taxonomy" id="153622"/>
    <lineage>
        <taxon>Bacteria</taxon>
        <taxon>Pseudomonadati</taxon>
        <taxon>Pseudomonadota</taxon>
        <taxon>Gammaproteobacteria</taxon>
        <taxon>Vibrionales</taxon>
        <taxon>Vibrionaceae</taxon>
        <taxon>Vibrio</taxon>
    </lineage>
</organism>
<dbReference type="CDD" id="cd02440">
    <property type="entry name" value="AdoMet_MTases"/>
    <property type="match status" value="1"/>
</dbReference>
<keyword evidence="4 6" id="KW-0808">Transferase</keyword>
<comment type="similarity">
    <text evidence="6">Belongs to the methyltransferase superfamily. METTL16/RlmF family.</text>
</comment>
<keyword evidence="1 6" id="KW-0963">Cytoplasm</keyword>
<keyword evidence="3 6" id="KW-0489">Methyltransferase</keyword>
<gene>
    <name evidence="6 7" type="primary">rlmF</name>
    <name evidence="7" type="ORF">QWJ08_08210</name>
</gene>
<keyword evidence="2 6" id="KW-0698">rRNA processing</keyword>
<accession>A0ABT7Y019</accession>
<dbReference type="PIRSF" id="PIRSF029038">
    <property type="entry name" value="Mtase_YbiN_prd"/>
    <property type="match status" value="1"/>
</dbReference>
<dbReference type="NCBIfam" id="NF008725">
    <property type="entry name" value="PRK11727.1"/>
    <property type="match status" value="1"/>
</dbReference>
<sequence length="318" mass="35573">MSHTMKFTKVATKAGLHPRNQHSKNYDLPVLCKAVPELTSWLVKTPKGTDSIDFSSPIAVKLLNKALLAHHYQVTEWDIPEGYLCPPIPGRADYVHRLAELLADTMKVPTATTIRALDVGTGANIVYPMIGVTEYQWQFTASDIDPVSIECAKTIIENNGVLKGHIEARLQTQPKFVFKNIIQQGEYYHVTLCNPPFHKSLDEAMKGTQRKLNNLAANKDKRGSIKVKPKAVSSAALNFGGQKAELWCPGGEAAFLKTMAHESQFYAQQVGWFSSLISKKENVRWMRKCLEKAGAKEARVIEMSQGQKKSRFVAWTFK</sequence>
<dbReference type="SUPFAM" id="SSF53335">
    <property type="entry name" value="S-adenosyl-L-methionine-dependent methyltransferases"/>
    <property type="match status" value="1"/>
</dbReference>
<evidence type="ECO:0000256" key="6">
    <source>
        <dbReference type="HAMAP-Rule" id="MF_01848"/>
    </source>
</evidence>
<comment type="subcellular location">
    <subcellularLocation>
        <location evidence="6">Cytoplasm</location>
    </subcellularLocation>
</comment>
<evidence type="ECO:0000256" key="5">
    <source>
        <dbReference type="ARBA" id="ARBA00022691"/>
    </source>
</evidence>
<comment type="catalytic activity">
    <reaction evidence="6">
        <text>adenosine(1618) in 23S rRNA + S-adenosyl-L-methionine = N(6)-methyladenosine(1618) in 23S rRNA + S-adenosyl-L-homocysteine + H(+)</text>
        <dbReference type="Rhea" id="RHEA:16497"/>
        <dbReference type="Rhea" id="RHEA-COMP:10229"/>
        <dbReference type="Rhea" id="RHEA-COMP:10231"/>
        <dbReference type="ChEBI" id="CHEBI:15378"/>
        <dbReference type="ChEBI" id="CHEBI:57856"/>
        <dbReference type="ChEBI" id="CHEBI:59789"/>
        <dbReference type="ChEBI" id="CHEBI:74411"/>
        <dbReference type="ChEBI" id="CHEBI:74449"/>
        <dbReference type="EC" id="2.1.1.181"/>
    </reaction>
</comment>
<protein>
    <recommendedName>
        <fullName evidence="6">Ribosomal RNA large subunit methyltransferase F</fullName>
        <ecNumber evidence="6">2.1.1.181</ecNumber>
    </recommendedName>
    <alternativeName>
        <fullName evidence="6">23S rRNA mA1618 methyltransferase</fullName>
    </alternativeName>
    <alternativeName>
        <fullName evidence="6">rRNA adenine N-6-methyltransferase</fullName>
    </alternativeName>
</protein>
<evidence type="ECO:0000256" key="1">
    <source>
        <dbReference type="ARBA" id="ARBA00022490"/>
    </source>
</evidence>
<comment type="caution">
    <text evidence="7">The sequence shown here is derived from an EMBL/GenBank/DDBJ whole genome shotgun (WGS) entry which is preliminary data.</text>
</comment>
<dbReference type="EMBL" id="JAUEOZ010000001">
    <property type="protein sequence ID" value="MDN2481377.1"/>
    <property type="molecule type" value="Genomic_DNA"/>
</dbReference>
<evidence type="ECO:0000313" key="8">
    <source>
        <dbReference type="Proteomes" id="UP001169719"/>
    </source>
</evidence>
<proteinExistence type="inferred from homology"/>
<dbReference type="InterPro" id="IPR016909">
    <property type="entry name" value="rRNA_lsu_MeTfrase_F"/>
</dbReference>
<dbReference type="GO" id="GO:0052907">
    <property type="term" value="F:23S rRNA (adenine(1618)-N(6))-methyltransferase activity"/>
    <property type="evidence" value="ECO:0007669"/>
    <property type="project" value="UniProtKB-EC"/>
</dbReference>
<keyword evidence="8" id="KW-1185">Reference proteome</keyword>
<dbReference type="Pfam" id="PF05971">
    <property type="entry name" value="Methyltransf_10"/>
    <property type="match status" value="1"/>
</dbReference>
<dbReference type="HAMAP" id="MF_01848">
    <property type="entry name" value="23SrRNA_methyltr_F"/>
    <property type="match status" value="1"/>
</dbReference>
<dbReference type="EC" id="2.1.1.181" evidence="6"/>
<keyword evidence="5 6" id="KW-0949">S-adenosyl-L-methionine</keyword>
<evidence type="ECO:0000256" key="4">
    <source>
        <dbReference type="ARBA" id="ARBA00022679"/>
    </source>
</evidence>
<comment type="function">
    <text evidence="6">Specifically methylates the adenine in position 1618 of 23S rRNA.</text>
</comment>
<evidence type="ECO:0000256" key="2">
    <source>
        <dbReference type="ARBA" id="ARBA00022552"/>
    </source>
</evidence>
<evidence type="ECO:0000256" key="3">
    <source>
        <dbReference type="ARBA" id="ARBA00022603"/>
    </source>
</evidence>
<dbReference type="Proteomes" id="UP001169719">
    <property type="component" value="Unassembled WGS sequence"/>
</dbReference>
<dbReference type="Gene3D" id="3.40.50.150">
    <property type="entry name" value="Vaccinia Virus protein VP39"/>
    <property type="match status" value="1"/>
</dbReference>
<dbReference type="InterPro" id="IPR029063">
    <property type="entry name" value="SAM-dependent_MTases_sf"/>
</dbReference>
<name>A0ABT7Y019_9VIBR</name>
<reference evidence="7" key="1">
    <citation type="submission" date="2024-05" db="EMBL/GenBank/DDBJ databases">
        <title>Genome Sequences of Four Agar- Degrading Marine Bacteria.</title>
        <authorList>
            <person name="Phillips E.K."/>
            <person name="Shaffer J.C."/>
            <person name="Henson M.W."/>
            <person name="Temperton B."/>
            <person name="Thrash C.J."/>
            <person name="Martin M.O."/>
        </authorList>
    </citation>
    <scope>NUCLEOTIDE SEQUENCE</scope>
    <source>
        <strain evidence="7">EKP203</strain>
    </source>
</reference>